<dbReference type="CDD" id="cd05471">
    <property type="entry name" value="pepsin_like"/>
    <property type="match status" value="1"/>
</dbReference>
<dbReference type="PANTHER" id="PTHR47966">
    <property type="entry name" value="BETA-SITE APP-CLEAVING ENZYME, ISOFORM A-RELATED"/>
    <property type="match status" value="1"/>
</dbReference>
<dbReference type="InterPro" id="IPR033121">
    <property type="entry name" value="PEPTIDASE_A1"/>
</dbReference>
<evidence type="ECO:0000313" key="9">
    <source>
        <dbReference type="EMBL" id="THH02389.1"/>
    </source>
</evidence>
<keyword evidence="4" id="KW-0645">Protease</keyword>
<feature type="active site" evidence="3">
    <location>
        <position position="86"/>
    </location>
</feature>
<keyword evidence="7" id="KW-0732">Signal</keyword>
<dbReference type="SUPFAM" id="SSF50630">
    <property type="entry name" value="Acid proteases"/>
    <property type="match status" value="1"/>
</dbReference>
<sequence length="537" mass="57263">MKTHSLPLAVLLSAASIAHAVKFPVRQVRSHPENYQRRSGHVTYSRPVVAAANNPDDNDMGLSTVHDLIYLANITIGGADYPVQLDTGSSDLWVQGSTSPLPNSQQTSTTYNLTYGIGWAYGSVSYAPAIFAGISIPSQAYLDVSQAQNPALSYGADGIVGLGFTSLSTIDALVNHTGASTGRSLLFNAFAANPSEPNYIAFALQRSSDPDADDVEGSFSIGEVEPEYSAVLNSTAVSTWPVNSPSRWNILLDAVLIGSKTIGVSSSVQGAPSGKAVVLLDSGTSYTYASEDVCTAIYGGVSGANFDSSLGQWIVPCDAEIDIALQIGGKVYPIHPLDLTPASLTDPSSCVGTFIPQPVAVGAGEFDWLIGDNVLRSMYSIYDFGDFDSAGNMGNPFVKLLSLVDPNQASAEFHQSRLRGLNHRHTLKRARRYPHEVGTYLPALLAIMALNALVILLLIGAAFVYMFRRRGKKVRARTNPGRMSPMPMNRTSSFGLPSDPSPAHTYEPVSMALTDDTFIPPSAAFTKESKMRPNSVA</sequence>
<keyword evidence="4" id="KW-0378">Hydrolase</keyword>
<evidence type="ECO:0000256" key="7">
    <source>
        <dbReference type="SAM" id="SignalP"/>
    </source>
</evidence>
<feature type="active site" evidence="3">
    <location>
        <position position="281"/>
    </location>
</feature>
<dbReference type="Pfam" id="PF00026">
    <property type="entry name" value="Asp"/>
    <property type="match status" value="1"/>
</dbReference>
<evidence type="ECO:0000256" key="6">
    <source>
        <dbReference type="SAM" id="Phobius"/>
    </source>
</evidence>
<feature type="domain" description="Peptidase A1" evidence="8">
    <location>
        <begin position="70"/>
        <end position="393"/>
    </location>
</feature>
<dbReference type="Gene3D" id="2.40.70.10">
    <property type="entry name" value="Acid Proteases"/>
    <property type="match status" value="2"/>
</dbReference>
<evidence type="ECO:0000256" key="3">
    <source>
        <dbReference type="PIRSR" id="PIRSR601461-1"/>
    </source>
</evidence>
<dbReference type="Proteomes" id="UP000309038">
    <property type="component" value="Unassembled WGS sequence"/>
</dbReference>
<dbReference type="AlphaFoldDB" id="A0A4S4KUH4"/>
<gene>
    <name evidence="9" type="ORF">EW026_g430</name>
</gene>
<name>A0A4S4KUH4_9APHY</name>
<evidence type="ECO:0000256" key="4">
    <source>
        <dbReference type="RuleBase" id="RU000454"/>
    </source>
</evidence>
<evidence type="ECO:0000313" key="10">
    <source>
        <dbReference type="Proteomes" id="UP000309038"/>
    </source>
</evidence>
<dbReference type="PANTHER" id="PTHR47966:SF51">
    <property type="entry name" value="BETA-SITE APP-CLEAVING ENZYME, ISOFORM A-RELATED"/>
    <property type="match status" value="1"/>
</dbReference>
<dbReference type="InterPro" id="IPR021109">
    <property type="entry name" value="Peptidase_aspartic_dom_sf"/>
</dbReference>
<feature type="region of interest" description="Disordered" evidence="5">
    <location>
        <begin position="476"/>
        <end position="502"/>
    </location>
</feature>
<proteinExistence type="inferred from homology"/>
<evidence type="ECO:0000256" key="5">
    <source>
        <dbReference type="SAM" id="MobiDB-lite"/>
    </source>
</evidence>
<keyword evidence="2 4" id="KW-0064">Aspartyl protease</keyword>
<dbReference type="InterPro" id="IPR034164">
    <property type="entry name" value="Pepsin-like_dom"/>
</dbReference>
<dbReference type="PRINTS" id="PR00792">
    <property type="entry name" value="PEPSIN"/>
</dbReference>
<dbReference type="InterPro" id="IPR001461">
    <property type="entry name" value="Aspartic_peptidase_A1"/>
</dbReference>
<accession>A0A4S4KUH4</accession>
<feature type="chain" id="PRO_5020314329" description="Peptidase A1 domain-containing protein" evidence="7">
    <location>
        <begin position="21"/>
        <end position="537"/>
    </location>
</feature>
<dbReference type="GO" id="GO:0004190">
    <property type="term" value="F:aspartic-type endopeptidase activity"/>
    <property type="evidence" value="ECO:0007669"/>
    <property type="project" value="UniProtKB-KW"/>
</dbReference>
<organism evidence="9 10">
    <name type="scientific">Hermanssonia centrifuga</name>
    <dbReference type="NCBI Taxonomy" id="98765"/>
    <lineage>
        <taxon>Eukaryota</taxon>
        <taxon>Fungi</taxon>
        <taxon>Dikarya</taxon>
        <taxon>Basidiomycota</taxon>
        <taxon>Agaricomycotina</taxon>
        <taxon>Agaricomycetes</taxon>
        <taxon>Polyporales</taxon>
        <taxon>Meruliaceae</taxon>
        <taxon>Hermanssonia</taxon>
    </lineage>
</organism>
<comment type="similarity">
    <text evidence="1 4">Belongs to the peptidase A1 family.</text>
</comment>
<protein>
    <recommendedName>
        <fullName evidence="8">Peptidase A1 domain-containing protein</fullName>
    </recommendedName>
</protein>
<dbReference type="PROSITE" id="PS51767">
    <property type="entry name" value="PEPTIDASE_A1"/>
    <property type="match status" value="1"/>
</dbReference>
<keyword evidence="10" id="KW-1185">Reference proteome</keyword>
<keyword evidence="6" id="KW-0812">Transmembrane</keyword>
<dbReference type="InterPro" id="IPR001969">
    <property type="entry name" value="Aspartic_peptidase_AS"/>
</dbReference>
<dbReference type="EMBL" id="SGPJ01000006">
    <property type="protein sequence ID" value="THH02389.1"/>
    <property type="molecule type" value="Genomic_DNA"/>
</dbReference>
<keyword evidence="6" id="KW-0472">Membrane</keyword>
<dbReference type="PROSITE" id="PS00141">
    <property type="entry name" value="ASP_PROTEASE"/>
    <property type="match status" value="1"/>
</dbReference>
<evidence type="ECO:0000256" key="1">
    <source>
        <dbReference type="ARBA" id="ARBA00007447"/>
    </source>
</evidence>
<feature type="signal peptide" evidence="7">
    <location>
        <begin position="1"/>
        <end position="20"/>
    </location>
</feature>
<reference evidence="9 10" key="1">
    <citation type="submission" date="2019-02" db="EMBL/GenBank/DDBJ databases">
        <title>Genome sequencing of the rare red list fungi Phlebia centrifuga.</title>
        <authorList>
            <person name="Buettner E."/>
            <person name="Kellner H."/>
        </authorList>
    </citation>
    <scope>NUCLEOTIDE SEQUENCE [LARGE SCALE GENOMIC DNA]</scope>
    <source>
        <strain evidence="9 10">DSM 108282</strain>
    </source>
</reference>
<comment type="caution">
    <text evidence="9">The sequence shown here is derived from an EMBL/GenBank/DDBJ whole genome shotgun (WGS) entry which is preliminary data.</text>
</comment>
<evidence type="ECO:0000259" key="8">
    <source>
        <dbReference type="PROSITE" id="PS51767"/>
    </source>
</evidence>
<dbReference type="GO" id="GO:0006508">
    <property type="term" value="P:proteolysis"/>
    <property type="evidence" value="ECO:0007669"/>
    <property type="project" value="UniProtKB-KW"/>
</dbReference>
<keyword evidence="6" id="KW-1133">Transmembrane helix</keyword>
<evidence type="ECO:0000256" key="2">
    <source>
        <dbReference type="ARBA" id="ARBA00022750"/>
    </source>
</evidence>
<feature type="transmembrane region" description="Helical" evidence="6">
    <location>
        <begin position="440"/>
        <end position="467"/>
    </location>
</feature>